<dbReference type="RefSeq" id="WP_289474509.1">
    <property type="nucleotide sequence ID" value="NZ_JAUCMN010000009.1"/>
</dbReference>
<dbReference type="EMBL" id="JAUCMN010000009">
    <property type="protein sequence ID" value="MDM7892606.1"/>
    <property type="molecule type" value="Genomic_DNA"/>
</dbReference>
<dbReference type="Proteomes" id="UP001236404">
    <property type="component" value="Unassembled WGS sequence"/>
</dbReference>
<proteinExistence type="predicted"/>
<accession>A0ABT7TSW3</accession>
<reference evidence="1 2" key="1">
    <citation type="submission" date="2023-06" db="EMBL/GenBank/DDBJ databases">
        <authorList>
            <person name="Feng G."/>
            <person name="Li J."/>
            <person name="Zhu H."/>
        </authorList>
    </citation>
    <scope>NUCLEOTIDE SEQUENCE [LARGE SCALE GENOMIC DNA]</scope>
    <source>
        <strain evidence="1 2">RHCKG28</strain>
    </source>
</reference>
<evidence type="ECO:0000313" key="2">
    <source>
        <dbReference type="Proteomes" id="UP001236404"/>
    </source>
</evidence>
<sequence length="81" mass="8812">MEIEATDTGSWRPVTPDDVPMHAVVRYEDRGRVVCGTAVDVLDASGRPSLIVLDDDGQHHVAPCTGTLEMRVDRPVSRAGR</sequence>
<evidence type="ECO:0000313" key="1">
    <source>
        <dbReference type="EMBL" id="MDM7892606.1"/>
    </source>
</evidence>
<gene>
    <name evidence="1" type="ORF">QUG93_13000</name>
</gene>
<comment type="caution">
    <text evidence="1">The sequence shown here is derived from an EMBL/GenBank/DDBJ whole genome shotgun (WGS) entry which is preliminary data.</text>
</comment>
<keyword evidence="2" id="KW-1185">Reference proteome</keyword>
<name>A0ABT7TSW3_9MICO</name>
<protein>
    <submittedName>
        <fullName evidence="1">Uncharacterized protein</fullName>
    </submittedName>
</protein>
<organism evidence="1 2">
    <name type="scientific">Curtobacterium caseinilyticum</name>
    <dbReference type="NCBI Taxonomy" id="3055137"/>
    <lineage>
        <taxon>Bacteria</taxon>
        <taxon>Bacillati</taxon>
        <taxon>Actinomycetota</taxon>
        <taxon>Actinomycetes</taxon>
        <taxon>Micrococcales</taxon>
        <taxon>Microbacteriaceae</taxon>
        <taxon>Curtobacterium</taxon>
    </lineage>
</organism>